<dbReference type="GO" id="GO:0006487">
    <property type="term" value="P:protein N-linked glycosylation"/>
    <property type="evidence" value="ECO:0007669"/>
    <property type="project" value="TreeGrafter"/>
</dbReference>
<dbReference type="Gene3D" id="3.90.550.10">
    <property type="entry name" value="Spore Coat Polysaccharide Biosynthesis Protein SpsA, Chain A"/>
    <property type="match status" value="1"/>
</dbReference>
<comment type="similarity">
    <text evidence="1">Belongs to the glycosyltransferase 34 family.</text>
</comment>
<dbReference type="PANTHER" id="PTHR31306:SF4">
    <property type="entry name" value="ALPHA-1,2-GALACTOSYLTRANSFERASE"/>
    <property type="match status" value="1"/>
</dbReference>
<keyword evidence="2" id="KW-0328">Glycosyltransferase</keyword>
<name>A0A7S1XFF9_9RHOD</name>
<reference evidence="4" key="1">
    <citation type="submission" date="2021-01" db="EMBL/GenBank/DDBJ databases">
        <authorList>
            <person name="Corre E."/>
            <person name="Pelletier E."/>
            <person name="Niang G."/>
            <person name="Scheremetjew M."/>
            <person name="Finn R."/>
            <person name="Kale V."/>
            <person name="Holt S."/>
            <person name="Cochrane G."/>
            <person name="Meng A."/>
            <person name="Brown T."/>
            <person name="Cohen L."/>
        </authorList>
    </citation>
    <scope>NUCLEOTIDE SEQUENCE</scope>
    <source>
        <strain evidence="4">SAG 36.94</strain>
    </source>
</reference>
<dbReference type="EMBL" id="HBGH01011446">
    <property type="protein sequence ID" value="CAD9234261.1"/>
    <property type="molecule type" value="Transcribed_RNA"/>
</dbReference>
<dbReference type="Pfam" id="PF05637">
    <property type="entry name" value="Glyco_transf_34"/>
    <property type="match status" value="2"/>
</dbReference>
<evidence type="ECO:0000256" key="2">
    <source>
        <dbReference type="ARBA" id="ARBA00022676"/>
    </source>
</evidence>
<evidence type="ECO:0000256" key="3">
    <source>
        <dbReference type="ARBA" id="ARBA00022679"/>
    </source>
</evidence>
<dbReference type="InterPro" id="IPR008630">
    <property type="entry name" value="Glyco_trans_34"/>
</dbReference>
<dbReference type="GO" id="GO:0016757">
    <property type="term" value="F:glycosyltransferase activity"/>
    <property type="evidence" value="ECO:0007669"/>
    <property type="project" value="UniProtKB-KW"/>
</dbReference>
<dbReference type="GO" id="GO:0000139">
    <property type="term" value="C:Golgi membrane"/>
    <property type="evidence" value="ECO:0007669"/>
    <property type="project" value="TreeGrafter"/>
</dbReference>
<sequence>MASDSERKGMVQGRRARLIRLALMLAVLLLSAAGVYRAEMRVASAEDARLVMENRMRQLEENARIVAQSATSASWVQRGVGKRFAILTAYEGNHYNVMGHLSAQTKAKYAALHGYAFFMDNDLLNNKMNFNQKSASRIALFRRHWNDYEWLLWTDADVLLTNPKITFDSLIDKHAPQGSNIHVIMSKDWGGRQVNPGVCFIRTSPEGKSFVDRWEKEIEKNKIHDDLLAIRDGMERDKAPELNYVAFVKQSVLNSYPEMILKHLPYNSTTVEHDPSHELWKSGDLFVHVVNCLRQSWRIDSPCCDGIAARYWLEFHLALDSILEAKRKSMGIQYEKKGTVFSDWTVPFGSDLGLL</sequence>
<protein>
    <recommendedName>
        <fullName evidence="5">Nucleotide-diphospho-sugar transferase domain-containing protein</fullName>
    </recommendedName>
</protein>
<dbReference type="InterPro" id="IPR029044">
    <property type="entry name" value="Nucleotide-diphossugar_trans"/>
</dbReference>
<evidence type="ECO:0008006" key="5">
    <source>
        <dbReference type="Google" id="ProtNLM"/>
    </source>
</evidence>
<evidence type="ECO:0000256" key="1">
    <source>
        <dbReference type="ARBA" id="ARBA00005664"/>
    </source>
</evidence>
<dbReference type="AlphaFoldDB" id="A0A7S1XFF9"/>
<keyword evidence="3" id="KW-0808">Transferase</keyword>
<organism evidence="4">
    <name type="scientific">Compsopogon caeruleus</name>
    <dbReference type="NCBI Taxonomy" id="31354"/>
    <lineage>
        <taxon>Eukaryota</taxon>
        <taxon>Rhodophyta</taxon>
        <taxon>Compsopogonophyceae</taxon>
        <taxon>Compsopogonales</taxon>
        <taxon>Compsopogonaceae</taxon>
        <taxon>Compsopogon</taxon>
    </lineage>
</organism>
<gene>
    <name evidence="4" type="ORF">CCAE0312_LOCUS6349</name>
</gene>
<accession>A0A7S1XFF9</accession>
<evidence type="ECO:0000313" key="4">
    <source>
        <dbReference type="EMBL" id="CAD9234261.1"/>
    </source>
</evidence>
<dbReference type="PANTHER" id="PTHR31306">
    <property type="entry name" value="ALPHA-1,6-MANNOSYLTRANSFERASE MNN11-RELATED"/>
    <property type="match status" value="1"/>
</dbReference>
<proteinExistence type="inferred from homology"/>